<sequence length="198" mass="22038">MSRNRIEFIKELSNQLSYIMKPNEVKELVDYYDEMILDLMEEGLSEEEAVSRLDSPEKIKESIKGTPLEINLPISKKFSPYLMALLILGFSLWGSLLLALALIILSIYIVIWCVPLTTGTIGFAGLVGGLVGTVFSPLALMDGFHIGITQFGLGLLLFGIGMLATLFTVSISKKVIVKSQNLTNHLKNQLLFKRSEKR</sequence>
<feature type="transmembrane region" description="Helical" evidence="1">
    <location>
        <begin position="121"/>
        <end position="140"/>
    </location>
</feature>
<evidence type="ECO:0000256" key="1">
    <source>
        <dbReference type="SAM" id="Phobius"/>
    </source>
</evidence>
<proteinExistence type="predicted"/>
<evidence type="ECO:0000313" key="3">
    <source>
        <dbReference type="Proteomes" id="UP000195611"/>
    </source>
</evidence>
<accession>A0A1R4K1T5</accession>
<evidence type="ECO:0000313" key="2">
    <source>
        <dbReference type="EMBL" id="SJN38287.1"/>
    </source>
</evidence>
<keyword evidence="1" id="KW-1133">Transmembrane helix</keyword>
<keyword evidence="1" id="KW-0812">Transmembrane</keyword>
<feature type="transmembrane region" description="Helical" evidence="1">
    <location>
        <begin position="81"/>
        <end position="109"/>
    </location>
</feature>
<dbReference type="EMBL" id="FUKW01000104">
    <property type="protein sequence ID" value="SJN38287.1"/>
    <property type="molecule type" value="Genomic_DNA"/>
</dbReference>
<organism evidence="2 3">
    <name type="scientific">Marinilactibacillus psychrotolerans 42ea</name>
    <dbReference type="NCBI Taxonomy" id="1255609"/>
    <lineage>
        <taxon>Bacteria</taxon>
        <taxon>Bacillati</taxon>
        <taxon>Bacillota</taxon>
        <taxon>Bacilli</taxon>
        <taxon>Lactobacillales</taxon>
        <taxon>Carnobacteriaceae</taxon>
        <taxon>Marinilactibacillus</taxon>
    </lineage>
</organism>
<gene>
    <name evidence="2" type="ORF">FM115_07775</name>
</gene>
<dbReference type="Proteomes" id="UP000195611">
    <property type="component" value="Unassembled WGS sequence"/>
</dbReference>
<name>A0A1R4K1T5_9LACT</name>
<keyword evidence="1" id="KW-0472">Membrane</keyword>
<feature type="transmembrane region" description="Helical" evidence="1">
    <location>
        <begin position="152"/>
        <end position="171"/>
    </location>
</feature>
<dbReference type="RefSeq" id="WP_087058998.1">
    <property type="nucleotide sequence ID" value="NZ_FUKW01000104.1"/>
</dbReference>
<reference evidence="2 3" key="1">
    <citation type="submission" date="2017-02" db="EMBL/GenBank/DDBJ databases">
        <authorList>
            <person name="Peterson S.W."/>
        </authorList>
    </citation>
    <scope>NUCLEOTIDE SEQUENCE [LARGE SCALE GENOMIC DNA]</scope>
    <source>
        <strain evidence="2 3">42ea</strain>
    </source>
</reference>
<dbReference type="AlphaFoldDB" id="A0A1R4K1T5"/>
<evidence type="ECO:0008006" key="4">
    <source>
        <dbReference type="Google" id="ProtNLM"/>
    </source>
</evidence>
<protein>
    <recommendedName>
        <fullName evidence="4">DUF1700 domain-containing protein</fullName>
    </recommendedName>
</protein>
<dbReference type="Pfam" id="PF22564">
    <property type="entry name" value="HAAS"/>
    <property type="match status" value="1"/>
</dbReference>